<feature type="region of interest" description="Disordered" evidence="1">
    <location>
        <begin position="260"/>
        <end position="338"/>
    </location>
</feature>
<organism evidence="3 4">
    <name type="scientific">Microbacterium commune</name>
    <dbReference type="NCBI Taxonomy" id="2762219"/>
    <lineage>
        <taxon>Bacteria</taxon>
        <taxon>Bacillati</taxon>
        <taxon>Actinomycetota</taxon>
        <taxon>Actinomycetes</taxon>
        <taxon>Micrococcales</taxon>
        <taxon>Microbacteriaceae</taxon>
        <taxon>Microbacterium</taxon>
    </lineage>
</organism>
<dbReference type="Proteomes" id="UP000611521">
    <property type="component" value="Unassembled WGS sequence"/>
</dbReference>
<dbReference type="EMBL" id="JACSPX010000001">
    <property type="protein sequence ID" value="MBD8011813.1"/>
    <property type="molecule type" value="Genomic_DNA"/>
</dbReference>
<accession>A0ABR8W451</accession>
<feature type="compositionally biased region" description="Low complexity" evidence="1">
    <location>
        <begin position="210"/>
        <end position="225"/>
    </location>
</feature>
<keyword evidence="2" id="KW-1133">Transmembrane helix</keyword>
<sequence length="338" mass="32710">MNVETTGVRRTAVYLWGAFFVLAWALLSAVLSGSEARADDETPAPLSGLTSLVGDTLGGVVAPVAKAATSTVEQVAAPVTSTVQQVVEKTTTTVASVPVVGAPAAQVIAQTGDTVSTVTKTVEDVAASAPVSAIVTPVTDAVGSVPVVGSVVDGLGATDLVDEVATGVDSVLEIVPPVIGTTVDPVVGGLQPGIPSTDDAVVPDLEVPLDADGSPADPGADSGAGWAVEPASVVAVTPVAQPSASALPAVMRDAGAILPRDSHAQPTVPSGEQPGAPSSSPGVAAPTSAAGGSGPAPGTSSDRPPSARLDLGASSRTGIPVDAALPDSPAGSTDVSPD</sequence>
<feature type="region of interest" description="Disordered" evidence="1">
    <location>
        <begin position="206"/>
        <end position="225"/>
    </location>
</feature>
<proteinExistence type="predicted"/>
<keyword evidence="2" id="KW-0472">Membrane</keyword>
<evidence type="ECO:0000256" key="1">
    <source>
        <dbReference type="SAM" id="MobiDB-lite"/>
    </source>
</evidence>
<feature type="compositionally biased region" description="Low complexity" evidence="1">
    <location>
        <begin position="274"/>
        <end position="301"/>
    </location>
</feature>
<comment type="caution">
    <text evidence="3">The sequence shown here is derived from an EMBL/GenBank/DDBJ whole genome shotgun (WGS) entry which is preliminary data.</text>
</comment>
<gene>
    <name evidence="3" type="ORF">H9633_05825</name>
</gene>
<evidence type="ECO:0000313" key="3">
    <source>
        <dbReference type="EMBL" id="MBD8011813.1"/>
    </source>
</evidence>
<protein>
    <submittedName>
        <fullName evidence="3">Uncharacterized protein</fullName>
    </submittedName>
</protein>
<evidence type="ECO:0000256" key="2">
    <source>
        <dbReference type="SAM" id="Phobius"/>
    </source>
</evidence>
<keyword evidence="2" id="KW-0812">Transmembrane</keyword>
<dbReference type="RefSeq" id="WP_191712422.1">
    <property type="nucleotide sequence ID" value="NZ_JACSPX010000001.1"/>
</dbReference>
<name>A0ABR8W451_9MICO</name>
<evidence type="ECO:0000313" key="4">
    <source>
        <dbReference type="Proteomes" id="UP000611521"/>
    </source>
</evidence>
<feature type="transmembrane region" description="Helical" evidence="2">
    <location>
        <begin position="12"/>
        <end position="31"/>
    </location>
</feature>
<keyword evidence="4" id="KW-1185">Reference proteome</keyword>
<reference evidence="3 4" key="1">
    <citation type="submission" date="2020-08" db="EMBL/GenBank/DDBJ databases">
        <title>A Genomic Blueprint of the Chicken Gut Microbiome.</title>
        <authorList>
            <person name="Gilroy R."/>
            <person name="Ravi A."/>
            <person name="Getino M."/>
            <person name="Pursley I."/>
            <person name="Horton D.L."/>
            <person name="Alikhan N.-F."/>
            <person name="Baker D."/>
            <person name="Gharbi K."/>
            <person name="Hall N."/>
            <person name="Watson M."/>
            <person name="Adriaenssens E.M."/>
            <person name="Foster-Nyarko E."/>
            <person name="Jarju S."/>
            <person name="Secka A."/>
            <person name="Antonio M."/>
            <person name="Oren A."/>
            <person name="Chaudhuri R."/>
            <person name="La Ragione R.M."/>
            <person name="Hildebrand F."/>
            <person name="Pallen M.J."/>
        </authorList>
    </citation>
    <scope>NUCLEOTIDE SEQUENCE [LARGE SCALE GENOMIC DNA]</scope>
    <source>
        <strain evidence="3 4">Re1</strain>
    </source>
</reference>